<sequence length="158" mass="17847">MLDDFPFPIKGDTFTHVSEGIPPPEYQFELLDYKENVQTNPFVGIEAKLPDVIKEGCPKLYDLVDVKRTSVNYAYLLEVKYGPKNPSSGCEIEWFINFKKPADQTEFLNQVQYDILVVDENLTPLRSIAGEEGSDFLYSPSGQVHRTTIVKENGGTAH</sequence>
<protein>
    <submittedName>
        <fullName evidence="1">Uncharacterized protein</fullName>
    </submittedName>
</protein>
<comment type="caution">
    <text evidence="1">The sequence shown here is derived from an EMBL/GenBank/DDBJ whole genome shotgun (WGS) entry which is preliminary data.</text>
</comment>
<accession>A0A0F9ET23</accession>
<gene>
    <name evidence="1" type="ORF">LCGC14_2329080</name>
</gene>
<dbReference type="EMBL" id="LAZR01033435">
    <property type="protein sequence ID" value="KKL48080.1"/>
    <property type="molecule type" value="Genomic_DNA"/>
</dbReference>
<name>A0A0F9ET23_9ZZZZ</name>
<feature type="non-terminal residue" evidence="1">
    <location>
        <position position="158"/>
    </location>
</feature>
<evidence type="ECO:0000313" key="1">
    <source>
        <dbReference type="EMBL" id="KKL48080.1"/>
    </source>
</evidence>
<reference evidence="1" key="1">
    <citation type="journal article" date="2015" name="Nature">
        <title>Complex archaea that bridge the gap between prokaryotes and eukaryotes.</title>
        <authorList>
            <person name="Spang A."/>
            <person name="Saw J.H."/>
            <person name="Jorgensen S.L."/>
            <person name="Zaremba-Niedzwiedzka K."/>
            <person name="Martijn J."/>
            <person name="Lind A.E."/>
            <person name="van Eijk R."/>
            <person name="Schleper C."/>
            <person name="Guy L."/>
            <person name="Ettema T.J."/>
        </authorList>
    </citation>
    <scope>NUCLEOTIDE SEQUENCE</scope>
</reference>
<organism evidence="1">
    <name type="scientific">marine sediment metagenome</name>
    <dbReference type="NCBI Taxonomy" id="412755"/>
    <lineage>
        <taxon>unclassified sequences</taxon>
        <taxon>metagenomes</taxon>
        <taxon>ecological metagenomes</taxon>
    </lineage>
</organism>
<proteinExistence type="predicted"/>
<dbReference type="AlphaFoldDB" id="A0A0F9ET23"/>